<feature type="region of interest" description="Disordered" evidence="1">
    <location>
        <begin position="1"/>
        <end position="71"/>
    </location>
</feature>
<evidence type="ECO:0000256" key="1">
    <source>
        <dbReference type="SAM" id="MobiDB-lite"/>
    </source>
</evidence>
<gene>
    <name evidence="2" type="ORF">K431DRAFT_142045</name>
</gene>
<evidence type="ECO:0000313" key="2">
    <source>
        <dbReference type="EMBL" id="KAF2718071.1"/>
    </source>
</evidence>
<dbReference type="Pfam" id="PF12855">
    <property type="entry name" value="Ecl1"/>
    <property type="match status" value="1"/>
</dbReference>
<dbReference type="EMBL" id="MU003831">
    <property type="protein sequence ID" value="KAF2718071.1"/>
    <property type="molecule type" value="Genomic_DNA"/>
</dbReference>
<comment type="caution">
    <text evidence="2">The sequence shown here is derived from an EMBL/GenBank/DDBJ whole genome shotgun (WGS) entry which is preliminary data.</text>
</comment>
<dbReference type="Proteomes" id="UP000799441">
    <property type="component" value="Unassembled WGS sequence"/>
</dbReference>
<keyword evidence="3" id="KW-1185">Reference proteome</keyword>
<evidence type="ECO:0000313" key="3">
    <source>
        <dbReference type="Proteomes" id="UP000799441"/>
    </source>
</evidence>
<feature type="compositionally biased region" description="Polar residues" evidence="1">
    <location>
        <begin position="120"/>
        <end position="144"/>
    </location>
</feature>
<name>A0A9P4Q435_9PEZI</name>
<dbReference type="InterPro" id="IPR024368">
    <property type="entry name" value="Ecl1/2/3"/>
</dbReference>
<reference evidence="2" key="1">
    <citation type="journal article" date="2020" name="Stud. Mycol.">
        <title>101 Dothideomycetes genomes: a test case for predicting lifestyles and emergence of pathogens.</title>
        <authorList>
            <person name="Haridas S."/>
            <person name="Albert R."/>
            <person name="Binder M."/>
            <person name="Bloem J."/>
            <person name="Labutti K."/>
            <person name="Salamov A."/>
            <person name="Andreopoulos B."/>
            <person name="Baker S."/>
            <person name="Barry K."/>
            <person name="Bills G."/>
            <person name="Bluhm B."/>
            <person name="Cannon C."/>
            <person name="Castanera R."/>
            <person name="Culley D."/>
            <person name="Daum C."/>
            <person name="Ezra D."/>
            <person name="Gonzalez J."/>
            <person name="Henrissat B."/>
            <person name="Kuo A."/>
            <person name="Liang C."/>
            <person name="Lipzen A."/>
            <person name="Lutzoni F."/>
            <person name="Magnuson J."/>
            <person name="Mondo S."/>
            <person name="Nolan M."/>
            <person name="Ohm R."/>
            <person name="Pangilinan J."/>
            <person name="Park H.-J."/>
            <person name="Ramirez L."/>
            <person name="Alfaro M."/>
            <person name="Sun H."/>
            <person name="Tritt A."/>
            <person name="Yoshinaga Y."/>
            <person name="Zwiers L.-H."/>
            <person name="Turgeon B."/>
            <person name="Goodwin S."/>
            <person name="Spatafora J."/>
            <person name="Crous P."/>
            <person name="Grigoriev I."/>
        </authorList>
    </citation>
    <scope>NUCLEOTIDE SEQUENCE</scope>
    <source>
        <strain evidence="2">CBS 116435</strain>
    </source>
</reference>
<organism evidence="2 3">
    <name type="scientific">Polychaeton citri CBS 116435</name>
    <dbReference type="NCBI Taxonomy" id="1314669"/>
    <lineage>
        <taxon>Eukaryota</taxon>
        <taxon>Fungi</taxon>
        <taxon>Dikarya</taxon>
        <taxon>Ascomycota</taxon>
        <taxon>Pezizomycotina</taxon>
        <taxon>Dothideomycetes</taxon>
        <taxon>Dothideomycetidae</taxon>
        <taxon>Capnodiales</taxon>
        <taxon>Capnodiaceae</taxon>
        <taxon>Polychaeton</taxon>
    </lineage>
</organism>
<accession>A0A9P4Q435</accession>
<dbReference type="AlphaFoldDB" id="A0A9P4Q435"/>
<dbReference type="OrthoDB" id="3599883at2759"/>
<sequence length="158" mass="17456">MNQSQHSRSDSHGRRLPEHAKPSKPPPLNRRGHSYSRGHSHAHSRTNQATAPKHGPGWSKRHAGPSVVVRQEIEDDDFTDFLQYCANCEKQINNPLSTGLYCSEACRKTDEAKPTPLITPVSTASSSSNPFESTPTSNIIQPLSPTVLRPRSADFSDF</sequence>
<proteinExistence type="predicted"/>
<protein>
    <submittedName>
        <fullName evidence="2">Uncharacterized protein</fullName>
    </submittedName>
</protein>
<feature type="compositionally biased region" description="Basic residues" evidence="1">
    <location>
        <begin position="30"/>
        <end position="44"/>
    </location>
</feature>
<feature type="compositionally biased region" description="Basic and acidic residues" evidence="1">
    <location>
        <begin position="7"/>
        <end position="21"/>
    </location>
</feature>
<feature type="region of interest" description="Disordered" evidence="1">
    <location>
        <begin position="112"/>
        <end position="145"/>
    </location>
</feature>